<keyword evidence="3" id="KW-1185">Reference proteome</keyword>
<proteinExistence type="predicted"/>
<protein>
    <submittedName>
        <fullName evidence="2">ImmA/IrrE family metallo-endopeptidase</fullName>
    </submittedName>
</protein>
<evidence type="ECO:0000313" key="2">
    <source>
        <dbReference type="EMBL" id="MFC5647655.1"/>
    </source>
</evidence>
<dbReference type="RefSeq" id="WP_379186104.1">
    <property type="nucleotide sequence ID" value="NZ_JBHSOW010000005.1"/>
</dbReference>
<dbReference type="Gene3D" id="1.10.10.2910">
    <property type="match status" value="1"/>
</dbReference>
<accession>A0ABW0VP30</accession>
<dbReference type="Proteomes" id="UP001596047">
    <property type="component" value="Unassembled WGS sequence"/>
</dbReference>
<organism evidence="2 3">
    <name type="scientific">Paenibacillus solisilvae</name>
    <dbReference type="NCBI Taxonomy" id="2486751"/>
    <lineage>
        <taxon>Bacteria</taxon>
        <taxon>Bacillati</taxon>
        <taxon>Bacillota</taxon>
        <taxon>Bacilli</taxon>
        <taxon>Bacillales</taxon>
        <taxon>Paenibacillaceae</taxon>
        <taxon>Paenibacillus</taxon>
    </lineage>
</organism>
<feature type="domain" description="IrrE N-terminal-like" evidence="1">
    <location>
        <begin position="95"/>
        <end position="148"/>
    </location>
</feature>
<dbReference type="InterPro" id="IPR010359">
    <property type="entry name" value="IrrE_HExxH"/>
</dbReference>
<evidence type="ECO:0000313" key="3">
    <source>
        <dbReference type="Proteomes" id="UP001596047"/>
    </source>
</evidence>
<dbReference type="Pfam" id="PF06114">
    <property type="entry name" value="Peptidase_M78"/>
    <property type="match status" value="1"/>
</dbReference>
<sequence length="196" mass="22568">MMTRTRTESTGSAIIRPEFKRAINTANQILQELGNPEAPICPYFIANKYGWKIRHEQLMGPDGLTAKDIRNGKTKFVIFVASDINQLYSEGTLKRRQRHTIAHEIGHILLHSEYDWFDLEPEIDQKLEVEAHWFAAQILMPDYVFKSIRDLDPETLSDKCDVNYTSAKKRIEKIDDKIANRLIQDASTFFTRGPAG</sequence>
<evidence type="ECO:0000259" key="1">
    <source>
        <dbReference type="Pfam" id="PF06114"/>
    </source>
</evidence>
<dbReference type="EMBL" id="JBHSOW010000005">
    <property type="protein sequence ID" value="MFC5647655.1"/>
    <property type="molecule type" value="Genomic_DNA"/>
</dbReference>
<name>A0ABW0VP30_9BACL</name>
<comment type="caution">
    <text evidence="2">The sequence shown here is derived from an EMBL/GenBank/DDBJ whole genome shotgun (WGS) entry which is preliminary data.</text>
</comment>
<reference evidence="3" key="1">
    <citation type="journal article" date="2019" name="Int. J. Syst. Evol. Microbiol.">
        <title>The Global Catalogue of Microorganisms (GCM) 10K type strain sequencing project: providing services to taxonomists for standard genome sequencing and annotation.</title>
        <authorList>
            <consortium name="The Broad Institute Genomics Platform"/>
            <consortium name="The Broad Institute Genome Sequencing Center for Infectious Disease"/>
            <person name="Wu L."/>
            <person name="Ma J."/>
        </authorList>
    </citation>
    <scope>NUCLEOTIDE SEQUENCE [LARGE SCALE GENOMIC DNA]</scope>
    <source>
        <strain evidence="3">CGMCC 1.3240</strain>
    </source>
</reference>
<gene>
    <name evidence="2" type="ORF">ACFPYJ_00640</name>
</gene>